<dbReference type="SMART" id="SM00850">
    <property type="entry name" value="LytTR"/>
    <property type="match status" value="1"/>
</dbReference>
<dbReference type="InterPro" id="IPR011006">
    <property type="entry name" value="CheY-like_superfamily"/>
</dbReference>
<proteinExistence type="predicted"/>
<dbReference type="GO" id="GO:0003677">
    <property type="term" value="F:DNA binding"/>
    <property type="evidence" value="ECO:0007669"/>
    <property type="project" value="InterPro"/>
</dbReference>
<dbReference type="OrthoDB" id="1646880at2"/>
<keyword evidence="5" id="KW-1185">Reference proteome</keyword>
<accession>A0A345UP88</accession>
<dbReference type="Pfam" id="PF04397">
    <property type="entry name" value="LytTR"/>
    <property type="match status" value="1"/>
</dbReference>
<dbReference type="KEGG" id="cprv:CYPRO_3053"/>
<dbReference type="Gene3D" id="2.40.50.1020">
    <property type="entry name" value="LytTr DNA-binding domain"/>
    <property type="match status" value="1"/>
</dbReference>
<dbReference type="PANTHER" id="PTHR37299">
    <property type="entry name" value="TRANSCRIPTIONAL REGULATOR-RELATED"/>
    <property type="match status" value="1"/>
</dbReference>
<dbReference type="PROSITE" id="PS50110">
    <property type="entry name" value="RESPONSE_REGULATORY"/>
    <property type="match status" value="1"/>
</dbReference>
<dbReference type="AlphaFoldDB" id="A0A345UP88"/>
<dbReference type="Pfam" id="PF00072">
    <property type="entry name" value="Response_reg"/>
    <property type="match status" value="1"/>
</dbReference>
<dbReference type="PANTHER" id="PTHR37299:SF1">
    <property type="entry name" value="STAGE 0 SPORULATION PROTEIN A HOMOLOG"/>
    <property type="match status" value="1"/>
</dbReference>
<organism evidence="4 5">
    <name type="scientific">Cyclonatronum proteinivorum</name>
    <dbReference type="NCBI Taxonomy" id="1457365"/>
    <lineage>
        <taxon>Bacteria</taxon>
        <taxon>Pseudomonadati</taxon>
        <taxon>Balneolota</taxon>
        <taxon>Balneolia</taxon>
        <taxon>Balneolales</taxon>
        <taxon>Cyclonatronaceae</taxon>
        <taxon>Cyclonatronum</taxon>
    </lineage>
</organism>
<dbReference type="EMBL" id="CP027806">
    <property type="protein sequence ID" value="AXJ02290.1"/>
    <property type="molecule type" value="Genomic_DNA"/>
</dbReference>
<dbReference type="Proteomes" id="UP000254808">
    <property type="component" value="Chromosome"/>
</dbReference>
<dbReference type="InterPro" id="IPR007492">
    <property type="entry name" value="LytTR_DNA-bd_dom"/>
</dbReference>
<evidence type="ECO:0000313" key="5">
    <source>
        <dbReference type="Proteomes" id="UP000254808"/>
    </source>
</evidence>
<name>A0A345UP88_9BACT</name>
<keyword evidence="1" id="KW-0597">Phosphoprotein</keyword>
<evidence type="ECO:0000256" key="1">
    <source>
        <dbReference type="PROSITE-ProRule" id="PRU00169"/>
    </source>
</evidence>
<gene>
    <name evidence="4" type="ORF">CYPRO_3053</name>
</gene>
<evidence type="ECO:0000259" key="3">
    <source>
        <dbReference type="PROSITE" id="PS50930"/>
    </source>
</evidence>
<dbReference type="RefSeq" id="WP_114985402.1">
    <property type="nucleotide sequence ID" value="NZ_CP027806.1"/>
</dbReference>
<dbReference type="SMART" id="SM00448">
    <property type="entry name" value="REC"/>
    <property type="match status" value="1"/>
</dbReference>
<dbReference type="GO" id="GO:0000156">
    <property type="term" value="F:phosphorelay response regulator activity"/>
    <property type="evidence" value="ECO:0007669"/>
    <property type="project" value="InterPro"/>
</dbReference>
<dbReference type="SUPFAM" id="SSF52172">
    <property type="entry name" value="CheY-like"/>
    <property type="match status" value="1"/>
</dbReference>
<evidence type="ECO:0000259" key="2">
    <source>
        <dbReference type="PROSITE" id="PS50110"/>
    </source>
</evidence>
<protein>
    <submittedName>
        <fullName evidence="4">Two component transcriptional regulator, LytTR family</fullName>
    </submittedName>
</protein>
<dbReference type="PROSITE" id="PS50930">
    <property type="entry name" value="HTH_LYTTR"/>
    <property type="match status" value="1"/>
</dbReference>
<dbReference type="InterPro" id="IPR001789">
    <property type="entry name" value="Sig_transdc_resp-reg_receiver"/>
</dbReference>
<dbReference type="Gene3D" id="3.40.50.2300">
    <property type="match status" value="1"/>
</dbReference>
<reference evidence="4 5" key="1">
    <citation type="submission" date="2018-03" db="EMBL/GenBank/DDBJ databases">
        <title>Phenotypic and genomic properties of Cyclonatronum proteinivorum gen. nov., sp. nov., a haloalkaliphilic bacteroidete from soda lakes possessing Na+-translocating rhodopsin.</title>
        <authorList>
            <person name="Toshchakov S.V."/>
            <person name="Korzhenkov A."/>
            <person name="Samarov N.I."/>
            <person name="Kublanov I.V."/>
            <person name="Muntyan M.S."/>
            <person name="Sorokin D.Y."/>
        </authorList>
    </citation>
    <scope>NUCLEOTIDE SEQUENCE [LARGE SCALE GENOMIC DNA]</scope>
    <source>
        <strain evidence="4 5">Omega</strain>
    </source>
</reference>
<feature type="domain" description="HTH LytTR-type" evidence="3">
    <location>
        <begin position="146"/>
        <end position="248"/>
    </location>
</feature>
<dbReference type="InterPro" id="IPR046947">
    <property type="entry name" value="LytR-like"/>
</dbReference>
<sequence length="253" mass="28270">MIKAVIIDDQPENRDYLRTQLADYTDRIELTGEAGSVAAGIALIGYAKPGLIFLDVELGDGSGFDLLEAVPEFSGRVIFVTAFERYAVRAFRANAIDYLLKPVGTAELEEAIARVMHSRTEDEPLYRKALQNAALQRADQLPLQNIVISSLQGKEMIASSNISFIEADNTYSVVYLADGSKITASRPLLEFQEILDDQRFFRVHRSYLINVKHLKRFQARESCAQLVSGQTVPVSRRKAAAFSSFIRETFTAR</sequence>
<evidence type="ECO:0000313" key="4">
    <source>
        <dbReference type="EMBL" id="AXJ02290.1"/>
    </source>
</evidence>
<feature type="domain" description="Response regulatory" evidence="2">
    <location>
        <begin position="3"/>
        <end position="116"/>
    </location>
</feature>
<feature type="modified residue" description="4-aspartylphosphate" evidence="1">
    <location>
        <position position="55"/>
    </location>
</feature>